<dbReference type="SUPFAM" id="SSF56954">
    <property type="entry name" value="Outer membrane efflux proteins (OEP)"/>
    <property type="match status" value="1"/>
</dbReference>
<dbReference type="Proteomes" id="UP000251647">
    <property type="component" value="Unassembled WGS sequence"/>
</dbReference>
<proteinExistence type="predicted"/>
<dbReference type="PANTHER" id="PTHR30203">
    <property type="entry name" value="OUTER MEMBRANE CATION EFFLUX PROTEIN"/>
    <property type="match status" value="1"/>
</dbReference>
<sequence>MFKNTHLSAKSLLGLMVAASFSAPSFANDQLQSLIDWAVEHDSGRQQIHYQAEAMQEMGIAQGQLMDPKLKMGVGGFPVENMGFDNDPMTNISVGLMQQFGRGDTLELLERQAFEQASSIREKAEIRQLDIEKAITTLWVELHYQQQAQKLLKQNQQLFRSLEKYLSTNYGVGVNQAQDIIQSQLQISRIGEKIQANSQMQQKIRAQLGEWLGDQASNLSPKNDPNWAQLSQSLNQSHSNFYPLLAQHPTVKAIEALIKSNETGIDIANEAYKPQFGVEVMYGYRQAKGMNGDPASDLVSAYVTMDLPLFTDKRQDKKLSAAKLQLGATQSQKDLMLKQMNAQAQALFIDRQNITERLGRYNSTLLRQAKEKTRAIERGYQNNTTQLDEYIRAASEELTLQLEQQRLHADLQLANTNLAYLLNKY</sequence>
<dbReference type="EMBL" id="UATL01000001">
    <property type="protein sequence ID" value="SPY27683.1"/>
    <property type="molecule type" value="Genomic_DNA"/>
</dbReference>
<gene>
    <name evidence="2" type="ORF">NCTC11647_00742</name>
</gene>
<name>A0A2X1WG94_PHODM</name>
<evidence type="ECO:0000313" key="2">
    <source>
        <dbReference type="EMBL" id="SPY27683.1"/>
    </source>
</evidence>
<organism evidence="2 3">
    <name type="scientific">Photobacterium damselae</name>
    <dbReference type="NCBI Taxonomy" id="38293"/>
    <lineage>
        <taxon>Bacteria</taxon>
        <taxon>Pseudomonadati</taxon>
        <taxon>Pseudomonadota</taxon>
        <taxon>Gammaproteobacteria</taxon>
        <taxon>Vibrionales</taxon>
        <taxon>Vibrionaceae</taxon>
        <taxon>Photobacterium</taxon>
    </lineage>
</organism>
<evidence type="ECO:0000313" key="3">
    <source>
        <dbReference type="Proteomes" id="UP000251647"/>
    </source>
</evidence>
<evidence type="ECO:0000256" key="1">
    <source>
        <dbReference type="SAM" id="SignalP"/>
    </source>
</evidence>
<feature type="chain" id="PRO_5016111528" evidence="1">
    <location>
        <begin position="28"/>
        <end position="425"/>
    </location>
</feature>
<dbReference type="RefSeq" id="WP_005300280.1">
    <property type="nucleotide sequence ID" value="NZ_CP079237.1"/>
</dbReference>
<feature type="signal peptide" evidence="1">
    <location>
        <begin position="1"/>
        <end position="27"/>
    </location>
</feature>
<reference evidence="2 3" key="1">
    <citation type="submission" date="2018-06" db="EMBL/GenBank/DDBJ databases">
        <authorList>
            <consortium name="Pathogen Informatics"/>
            <person name="Doyle S."/>
        </authorList>
    </citation>
    <scope>NUCLEOTIDE SEQUENCE [LARGE SCALE GENOMIC DNA]</scope>
    <source>
        <strain evidence="2 3">NCTC11647</strain>
    </source>
</reference>
<protein>
    <submittedName>
        <fullName evidence="2">Outer membrane efflux protein</fullName>
    </submittedName>
</protein>
<keyword evidence="1" id="KW-0732">Signal</keyword>
<accession>A0A2X1WG94</accession>
<dbReference type="InterPro" id="IPR010131">
    <property type="entry name" value="MdtP/NodT-like"/>
</dbReference>
<dbReference type="Gene3D" id="1.20.1600.10">
    <property type="entry name" value="Outer membrane efflux proteins (OEP)"/>
    <property type="match status" value="1"/>
</dbReference>
<dbReference type="AlphaFoldDB" id="A0A2X1WG94"/>
<dbReference type="GO" id="GO:0015562">
    <property type="term" value="F:efflux transmembrane transporter activity"/>
    <property type="evidence" value="ECO:0007669"/>
    <property type="project" value="InterPro"/>
</dbReference>